<accession>A0AC60PJD1</accession>
<gene>
    <name evidence="1" type="ORF">HPB47_003487</name>
</gene>
<name>A0AC60PJD1_IXOPE</name>
<keyword evidence="2" id="KW-1185">Reference proteome</keyword>
<protein>
    <submittedName>
        <fullName evidence="1">Uncharacterized protein</fullName>
    </submittedName>
</protein>
<evidence type="ECO:0000313" key="2">
    <source>
        <dbReference type="Proteomes" id="UP000805193"/>
    </source>
</evidence>
<feature type="non-terminal residue" evidence="1">
    <location>
        <position position="395"/>
    </location>
</feature>
<feature type="non-terminal residue" evidence="1">
    <location>
        <position position="1"/>
    </location>
</feature>
<comment type="caution">
    <text evidence="1">The sequence shown here is derived from an EMBL/GenBank/DDBJ whole genome shotgun (WGS) entry which is preliminary data.</text>
</comment>
<reference evidence="1 2" key="1">
    <citation type="journal article" date="2020" name="Cell">
        <title>Large-Scale Comparative Analyses of Tick Genomes Elucidate Their Genetic Diversity and Vector Capacities.</title>
        <authorList>
            <consortium name="Tick Genome and Microbiome Consortium (TIGMIC)"/>
            <person name="Jia N."/>
            <person name="Wang J."/>
            <person name="Shi W."/>
            <person name="Du L."/>
            <person name="Sun Y."/>
            <person name="Zhan W."/>
            <person name="Jiang J.F."/>
            <person name="Wang Q."/>
            <person name="Zhang B."/>
            <person name="Ji P."/>
            <person name="Bell-Sakyi L."/>
            <person name="Cui X.M."/>
            <person name="Yuan T.T."/>
            <person name="Jiang B.G."/>
            <person name="Yang W.F."/>
            <person name="Lam T.T."/>
            <person name="Chang Q.C."/>
            <person name="Ding S.J."/>
            <person name="Wang X.J."/>
            <person name="Zhu J.G."/>
            <person name="Ruan X.D."/>
            <person name="Zhao L."/>
            <person name="Wei J.T."/>
            <person name="Ye R.Z."/>
            <person name="Que T.C."/>
            <person name="Du C.H."/>
            <person name="Zhou Y.H."/>
            <person name="Cheng J.X."/>
            <person name="Dai P.F."/>
            <person name="Guo W.B."/>
            <person name="Han X.H."/>
            <person name="Huang E.J."/>
            <person name="Li L.F."/>
            <person name="Wei W."/>
            <person name="Gao Y.C."/>
            <person name="Liu J.Z."/>
            <person name="Shao H.Z."/>
            <person name="Wang X."/>
            <person name="Wang C.C."/>
            <person name="Yang T.C."/>
            <person name="Huo Q.B."/>
            <person name="Li W."/>
            <person name="Chen H.Y."/>
            <person name="Chen S.E."/>
            <person name="Zhou L.G."/>
            <person name="Ni X.B."/>
            <person name="Tian J.H."/>
            <person name="Sheng Y."/>
            <person name="Liu T."/>
            <person name="Pan Y.S."/>
            <person name="Xia L.Y."/>
            <person name="Li J."/>
            <person name="Zhao F."/>
            <person name="Cao W.C."/>
        </authorList>
    </citation>
    <scope>NUCLEOTIDE SEQUENCE [LARGE SCALE GENOMIC DNA]</scope>
    <source>
        <strain evidence="1">Iper-2018</strain>
    </source>
</reference>
<proteinExistence type="predicted"/>
<sequence length="395" mass="43451">REISCRLLLSATLGKISESFGVVRRAAEVAEAHGLPATRSKPTSDKIRLNYESVNKGYVNTCSDWEQTHACFIKALEPRGLAQDLINARRLHLVHFKASHWKPFLRCIDENLPVVHVDSQCRADAQRFVQAMLSEEPSGLSLLDSLGSLPTGVLRGSVLEYGSPELCFGAEVRNKTGARISSKFCHVYVYLPADVPVPPVAPRMQQGVQNFVFDQSSLKLGGCFPSTCGDQDISLILNQCLATWQLATVVSLCDDNEPWEGPPLFVMSEMGNDPTSLYYTPYVHFVSYCLGILAAFYHSNYGTDNIGKGRQVLLWVASLLCMSGVLFGSIMWNSGGEAPSPWVAALYKASHRALFSAGLCWIMFACVTGRAATEMVLPYHLLCLILVLKCTAFEI</sequence>
<organism evidence="1 2">
    <name type="scientific">Ixodes persulcatus</name>
    <name type="common">Taiga tick</name>
    <dbReference type="NCBI Taxonomy" id="34615"/>
    <lineage>
        <taxon>Eukaryota</taxon>
        <taxon>Metazoa</taxon>
        <taxon>Ecdysozoa</taxon>
        <taxon>Arthropoda</taxon>
        <taxon>Chelicerata</taxon>
        <taxon>Arachnida</taxon>
        <taxon>Acari</taxon>
        <taxon>Parasitiformes</taxon>
        <taxon>Ixodida</taxon>
        <taxon>Ixodoidea</taxon>
        <taxon>Ixodidae</taxon>
        <taxon>Ixodinae</taxon>
        <taxon>Ixodes</taxon>
    </lineage>
</organism>
<dbReference type="EMBL" id="JABSTQ010010507">
    <property type="protein sequence ID" value="KAG0420455.1"/>
    <property type="molecule type" value="Genomic_DNA"/>
</dbReference>
<dbReference type="Proteomes" id="UP000805193">
    <property type="component" value="Unassembled WGS sequence"/>
</dbReference>
<evidence type="ECO:0000313" key="1">
    <source>
        <dbReference type="EMBL" id="KAG0420455.1"/>
    </source>
</evidence>